<dbReference type="AlphaFoldDB" id="A0A645FPD4"/>
<dbReference type="EMBL" id="VSSQ01063214">
    <property type="protein sequence ID" value="MPN16285.1"/>
    <property type="molecule type" value="Genomic_DNA"/>
</dbReference>
<reference evidence="1" key="1">
    <citation type="submission" date="2019-08" db="EMBL/GenBank/DDBJ databases">
        <authorList>
            <person name="Kucharzyk K."/>
            <person name="Murdoch R.W."/>
            <person name="Higgins S."/>
            <person name="Loffler F."/>
        </authorList>
    </citation>
    <scope>NUCLEOTIDE SEQUENCE</scope>
</reference>
<organism evidence="1">
    <name type="scientific">bioreactor metagenome</name>
    <dbReference type="NCBI Taxonomy" id="1076179"/>
    <lineage>
        <taxon>unclassified sequences</taxon>
        <taxon>metagenomes</taxon>
        <taxon>ecological metagenomes</taxon>
    </lineage>
</organism>
<comment type="caution">
    <text evidence="1">The sequence shown here is derived from an EMBL/GenBank/DDBJ whole genome shotgun (WGS) entry which is preliminary data.</text>
</comment>
<sequence>MPTQTKRNGTYKIPSGELVYTCFTSDFFLPEADVWRPEAWQIMRERSDLRFFFITKRIHRFYECIPADWGEGYPNVGIGCTMENQQRVEERLPFFMQLPIAYRSVICEPLLESISLEPYLTTAVDLVVVGGESGPEARPCHYDWVLSIREQCQHHKVPFHFKQTGAHFVKDAKKYDIPRRLQHSQAKKAGIDWPGTQRARFFSEKEV</sequence>
<proteinExistence type="predicted"/>
<evidence type="ECO:0008006" key="2">
    <source>
        <dbReference type="Google" id="ProtNLM"/>
    </source>
</evidence>
<name>A0A645FPD4_9ZZZZ</name>
<dbReference type="InterPro" id="IPR011101">
    <property type="entry name" value="DUF5131"/>
</dbReference>
<evidence type="ECO:0000313" key="1">
    <source>
        <dbReference type="EMBL" id="MPN16285.1"/>
    </source>
</evidence>
<dbReference type="Pfam" id="PF07505">
    <property type="entry name" value="DUF5131"/>
    <property type="match status" value="1"/>
</dbReference>
<protein>
    <recommendedName>
        <fullName evidence="2">Phage protein Gp37/Gp68</fullName>
    </recommendedName>
</protein>
<accession>A0A645FPD4</accession>
<gene>
    <name evidence="1" type="ORF">SDC9_163623</name>
</gene>